<accession>A0A414F4R6</accession>
<reference evidence="1 2" key="1">
    <citation type="submission" date="2018-08" db="EMBL/GenBank/DDBJ databases">
        <title>A genome reference for cultivated species of the human gut microbiota.</title>
        <authorList>
            <person name="Zou Y."/>
            <person name="Xue W."/>
            <person name="Luo G."/>
        </authorList>
    </citation>
    <scope>NUCLEOTIDE SEQUENCE [LARGE SCALE GENOMIC DNA]</scope>
    <source>
        <strain evidence="1 2">AM31-16AC</strain>
    </source>
</reference>
<protein>
    <submittedName>
        <fullName evidence="1">Uncharacterized protein</fullName>
    </submittedName>
</protein>
<sequence>MKENINYKLLYSIATRYYHTNNLEAAKILYEELVSNNIIPEFEFDVDLWNEIGAKHGAWMFFKDSMWDKCDAEEKELIQVLSRLYVRFMKYEE</sequence>
<proteinExistence type="predicted"/>
<gene>
    <name evidence="1" type="ORF">DW794_21300</name>
</gene>
<dbReference type="EMBL" id="QSJD01000057">
    <property type="protein sequence ID" value="RHD41450.1"/>
    <property type="molecule type" value="Genomic_DNA"/>
</dbReference>
<dbReference type="RefSeq" id="WP_032855763.1">
    <property type="nucleotide sequence ID" value="NZ_JADNNW010000013.1"/>
</dbReference>
<evidence type="ECO:0000313" key="1">
    <source>
        <dbReference type="EMBL" id="RHD41450.1"/>
    </source>
</evidence>
<dbReference type="AlphaFoldDB" id="A0A414F4R6"/>
<dbReference type="Proteomes" id="UP000284689">
    <property type="component" value="Unassembled WGS sequence"/>
</dbReference>
<evidence type="ECO:0000313" key="2">
    <source>
        <dbReference type="Proteomes" id="UP000284689"/>
    </source>
</evidence>
<name>A0A414F4R6_9BACE</name>
<organism evidence="1 2">
    <name type="scientific">Bacteroides caccae</name>
    <dbReference type="NCBI Taxonomy" id="47678"/>
    <lineage>
        <taxon>Bacteria</taxon>
        <taxon>Pseudomonadati</taxon>
        <taxon>Bacteroidota</taxon>
        <taxon>Bacteroidia</taxon>
        <taxon>Bacteroidales</taxon>
        <taxon>Bacteroidaceae</taxon>
        <taxon>Bacteroides</taxon>
    </lineage>
</organism>
<comment type="caution">
    <text evidence="1">The sequence shown here is derived from an EMBL/GenBank/DDBJ whole genome shotgun (WGS) entry which is preliminary data.</text>
</comment>